<proteinExistence type="predicted"/>
<comment type="caution">
    <text evidence="1">The sequence shown here is derived from an EMBL/GenBank/DDBJ whole genome shotgun (WGS) entry which is preliminary data.</text>
</comment>
<dbReference type="Proteomes" id="UP001617351">
    <property type="component" value="Unassembled WGS sequence"/>
</dbReference>
<name>A0ABW8EFF5_STRT5</name>
<evidence type="ECO:0000313" key="1">
    <source>
        <dbReference type="EMBL" id="MFJ2821979.1"/>
    </source>
</evidence>
<protein>
    <submittedName>
        <fullName evidence="1">Uncharacterized protein</fullName>
    </submittedName>
</protein>
<dbReference type="RefSeq" id="WP_402380288.1">
    <property type="nucleotide sequence ID" value="NZ_JBIUYY010000005.1"/>
</dbReference>
<reference evidence="1 2" key="1">
    <citation type="submission" date="2024-10" db="EMBL/GenBank/DDBJ databases">
        <title>The Natural Products Discovery Center: Release of the First 8490 Sequenced Strains for Exploring Actinobacteria Biosynthetic Diversity.</title>
        <authorList>
            <person name="Kalkreuter E."/>
            <person name="Kautsar S.A."/>
            <person name="Yang D."/>
            <person name="Bader C.D."/>
            <person name="Teijaro C.N."/>
            <person name="Fluegel L."/>
            <person name="Davis C.M."/>
            <person name="Simpson J.R."/>
            <person name="Lauterbach L."/>
            <person name="Steele A.D."/>
            <person name="Gui C."/>
            <person name="Meng S."/>
            <person name="Li G."/>
            <person name="Viehrig K."/>
            <person name="Ye F."/>
            <person name="Su P."/>
            <person name="Kiefer A.F."/>
            <person name="Nichols A."/>
            <person name="Cepeda A.J."/>
            <person name="Yan W."/>
            <person name="Fan B."/>
            <person name="Jiang Y."/>
            <person name="Adhikari A."/>
            <person name="Zheng C.-J."/>
            <person name="Schuster L."/>
            <person name="Cowan T.M."/>
            <person name="Smanski M.J."/>
            <person name="Chevrette M.G."/>
            <person name="De Carvalho L.P.S."/>
            <person name="Shen B."/>
        </authorList>
    </citation>
    <scope>NUCLEOTIDE SEQUENCE [LARGE SCALE GENOMIC DNA]</scope>
    <source>
        <strain evidence="1 2">NPDC087220</strain>
    </source>
</reference>
<dbReference type="EMBL" id="JBIUYY010000005">
    <property type="protein sequence ID" value="MFJ2821979.1"/>
    <property type="molecule type" value="Genomic_DNA"/>
</dbReference>
<gene>
    <name evidence="1" type="ORF">ACIO7M_12810</name>
</gene>
<evidence type="ECO:0000313" key="2">
    <source>
        <dbReference type="Proteomes" id="UP001617351"/>
    </source>
</evidence>
<accession>A0ABW8EFF5</accession>
<organism evidence="1 2">
    <name type="scientific">Streptomyces toxytricini</name>
    <name type="common">Actinomyces toxytricini</name>
    <dbReference type="NCBI Taxonomy" id="67369"/>
    <lineage>
        <taxon>Bacteria</taxon>
        <taxon>Bacillati</taxon>
        <taxon>Actinomycetota</taxon>
        <taxon>Actinomycetes</taxon>
        <taxon>Kitasatosporales</taxon>
        <taxon>Streptomycetaceae</taxon>
        <taxon>Streptomyces</taxon>
    </lineage>
</organism>
<keyword evidence="2" id="KW-1185">Reference proteome</keyword>
<sequence>MIDDARDAMDDWESIYQGYFLGEPDETVLQCVQRLDGSRAVRPRDPETTAFYTLGLVWTYAHTSCDADSGVARQVVAALSAAASDPGVGQAACHHESHPCDDDLDTHLESFEVWLSLLAGESDYTWEDLDGPGAGTGPGSSWRCPRNVAGFAQSAADEIGRHRHW</sequence>